<dbReference type="Pfam" id="PF03861">
    <property type="entry name" value="ANTAR"/>
    <property type="match status" value="1"/>
</dbReference>
<reference evidence="2 3" key="1">
    <citation type="journal article" date="2021" name="Front. Microbiol.">
        <title>Aerobic Denitrification and Heterotrophic Sulfur Oxidation in the Genus Halomonas Revealed by Six Novel Species Characterizations and Genome-Based Analysis.</title>
        <authorList>
            <person name="Wang L."/>
            <person name="Shao Z."/>
        </authorList>
    </citation>
    <scope>NUCLEOTIDE SEQUENCE [LARGE SCALE GENOMIC DNA]</scope>
    <source>
        <strain evidence="2 3">MCCC 1A05748</strain>
    </source>
</reference>
<comment type="caution">
    <text evidence="2">The sequence shown here is derived from an EMBL/GenBank/DDBJ whole genome shotgun (WGS) entry which is preliminary data.</text>
</comment>
<keyword evidence="3" id="KW-1185">Reference proteome</keyword>
<evidence type="ECO:0000259" key="1">
    <source>
        <dbReference type="PROSITE" id="PS50921"/>
    </source>
</evidence>
<dbReference type="Gene3D" id="1.10.10.10">
    <property type="entry name" value="Winged helix-like DNA-binding domain superfamily/Winged helix DNA-binding domain"/>
    <property type="match status" value="1"/>
</dbReference>
<evidence type="ECO:0000313" key="3">
    <source>
        <dbReference type="Proteomes" id="UP001320154"/>
    </source>
</evidence>
<dbReference type="Proteomes" id="UP001320154">
    <property type="component" value="Unassembled WGS sequence"/>
</dbReference>
<name>A0ABS9BBG5_9GAMM</name>
<dbReference type="SMART" id="SM01012">
    <property type="entry name" value="ANTAR"/>
    <property type="match status" value="1"/>
</dbReference>
<dbReference type="RefSeq" id="WP_234251484.1">
    <property type="nucleotide sequence ID" value="NZ_JABFTQ010000017.1"/>
</dbReference>
<dbReference type="Gene3D" id="3.40.50.2300">
    <property type="match status" value="1"/>
</dbReference>
<dbReference type="InterPro" id="IPR005561">
    <property type="entry name" value="ANTAR"/>
</dbReference>
<dbReference type="EMBL" id="JABFTQ010000017">
    <property type="protein sequence ID" value="MCE8048976.1"/>
    <property type="molecule type" value="Genomic_DNA"/>
</dbReference>
<sequence length="205" mass="23350">MTQNFSHRRALLICKMGHATEQLERTLVKLGLSVEYVPLKEERAVLALDALDRNRDVIFLDGDLPSPLGEAYSTTPQLPPVPLIGLVGLEAPSRLKALLNAGATSFLKKPVHGSCVYSTLFLGVNEHRVRFFLKKSAEKHERKRHQRKALIKAILNLMEVNAIDDETAYELLRKESMRHRMNIEDYSQYLLDGCNLHDEGYQSRR</sequence>
<dbReference type="PROSITE" id="PS50921">
    <property type="entry name" value="ANTAR"/>
    <property type="match status" value="1"/>
</dbReference>
<protein>
    <submittedName>
        <fullName evidence="2">ANTAR domain-containing protein</fullName>
    </submittedName>
</protein>
<proteinExistence type="predicted"/>
<organism evidence="2 3">
    <name type="scientific">Billgrantia desiderata</name>
    <dbReference type="NCBI Taxonomy" id="52021"/>
    <lineage>
        <taxon>Bacteria</taxon>
        <taxon>Pseudomonadati</taxon>
        <taxon>Pseudomonadota</taxon>
        <taxon>Gammaproteobacteria</taxon>
        <taxon>Oceanospirillales</taxon>
        <taxon>Halomonadaceae</taxon>
        <taxon>Billgrantia</taxon>
    </lineage>
</organism>
<dbReference type="SUPFAM" id="SSF52172">
    <property type="entry name" value="CheY-like"/>
    <property type="match status" value="1"/>
</dbReference>
<dbReference type="InterPro" id="IPR036388">
    <property type="entry name" value="WH-like_DNA-bd_sf"/>
</dbReference>
<dbReference type="InterPro" id="IPR011006">
    <property type="entry name" value="CheY-like_superfamily"/>
</dbReference>
<evidence type="ECO:0000313" key="2">
    <source>
        <dbReference type="EMBL" id="MCE8048976.1"/>
    </source>
</evidence>
<feature type="domain" description="ANTAR" evidence="1">
    <location>
        <begin position="130"/>
        <end position="191"/>
    </location>
</feature>
<gene>
    <name evidence="2" type="ORF">HOP60_19875</name>
</gene>
<accession>A0ABS9BBG5</accession>